<dbReference type="Gene3D" id="3.30.565.10">
    <property type="entry name" value="Histidine kinase-like ATPase, C-terminal domain"/>
    <property type="match status" value="1"/>
</dbReference>
<dbReference type="CDD" id="cd00075">
    <property type="entry name" value="HATPase"/>
    <property type="match status" value="1"/>
</dbReference>
<feature type="domain" description="Histidine kinase" evidence="2">
    <location>
        <begin position="1"/>
        <end position="96"/>
    </location>
</feature>
<evidence type="ECO:0000313" key="4">
    <source>
        <dbReference type="Proteomes" id="UP000228495"/>
    </source>
</evidence>
<dbReference type="EMBL" id="PCSU01000029">
    <property type="protein sequence ID" value="PIP56654.1"/>
    <property type="molecule type" value="Genomic_DNA"/>
</dbReference>
<dbReference type="PROSITE" id="PS50109">
    <property type="entry name" value="HIS_KIN"/>
    <property type="match status" value="1"/>
</dbReference>
<accession>A0A2H0BGA1</accession>
<dbReference type="Proteomes" id="UP000228495">
    <property type="component" value="Unassembled WGS sequence"/>
</dbReference>
<dbReference type="AlphaFoldDB" id="A0A2H0BGA1"/>
<gene>
    <name evidence="3" type="ORF">COX05_01940</name>
</gene>
<dbReference type="InterPro" id="IPR036890">
    <property type="entry name" value="HATPase_C_sf"/>
</dbReference>
<evidence type="ECO:0000259" key="2">
    <source>
        <dbReference type="PROSITE" id="PS50109"/>
    </source>
</evidence>
<comment type="caution">
    <text evidence="3">The sequence shown here is derived from an EMBL/GenBank/DDBJ whole genome shotgun (WGS) entry which is preliminary data.</text>
</comment>
<dbReference type="InterPro" id="IPR003594">
    <property type="entry name" value="HATPase_dom"/>
</dbReference>
<dbReference type="SUPFAM" id="SSF55874">
    <property type="entry name" value="ATPase domain of HSP90 chaperone/DNA topoisomerase II/histidine kinase"/>
    <property type="match status" value="1"/>
</dbReference>
<keyword evidence="1" id="KW-0597">Phosphoprotein</keyword>
<sequence length="96" mass="11060">MQTKKKLNIVWKKPKKPIPLVSVDPLRVNEVLNNLISNALKYTQTGKITISIDYDEKNKEVITHINDTGQGIPEIAIPHMFEKFFRAQGNDRYPLN</sequence>
<dbReference type="PANTHER" id="PTHR43547">
    <property type="entry name" value="TWO-COMPONENT HISTIDINE KINASE"/>
    <property type="match status" value="1"/>
</dbReference>
<evidence type="ECO:0000256" key="1">
    <source>
        <dbReference type="ARBA" id="ARBA00022553"/>
    </source>
</evidence>
<dbReference type="GO" id="GO:0000155">
    <property type="term" value="F:phosphorelay sensor kinase activity"/>
    <property type="evidence" value="ECO:0007669"/>
    <property type="project" value="TreeGrafter"/>
</dbReference>
<organism evidence="3 4">
    <name type="scientific">candidate division WWE3 bacterium CG22_combo_CG10-13_8_21_14_all_39_12</name>
    <dbReference type="NCBI Taxonomy" id="1975094"/>
    <lineage>
        <taxon>Bacteria</taxon>
        <taxon>Katanobacteria</taxon>
    </lineage>
</organism>
<protein>
    <recommendedName>
        <fullName evidence="2">Histidine kinase domain-containing protein</fullName>
    </recommendedName>
</protein>
<name>A0A2H0BGA1_UNCKA</name>
<evidence type="ECO:0000313" key="3">
    <source>
        <dbReference type="EMBL" id="PIP56654.1"/>
    </source>
</evidence>
<reference evidence="3 4" key="1">
    <citation type="submission" date="2017-09" db="EMBL/GenBank/DDBJ databases">
        <title>Depth-based differentiation of microbial function through sediment-hosted aquifers and enrichment of novel symbionts in the deep terrestrial subsurface.</title>
        <authorList>
            <person name="Probst A.J."/>
            <person name="Ladd B."/>
            <person name="Jarett J.K."/>
            <person name="Geller-Mcgrath D.E."/>
            <person name="Sieber C.M."/>
            <person name="Emerson J.B."/>
            <person name="Anantharaman K."/>
            <person name="Thomas B.C."/>
            <person name="Malmstrom R."/>
            <person name="Stieglmeier M."/>
            <person name="Klingl A."/>
            <person name="Woyke T."/>
            <person name="Ryan C.M."/>
            <person name="Banfield J.F."/>
        </authorList>
    </citation>
    <scope>NUCLEOTIDE SEQUENCE [LARGE SCALE GENOMIC DNA]</scope>
    <source>
        <strain evidence="3">CG22_combo_CG10-13_8_21_14_all_39_12</strain>
    </source>
</reference>
<dbReference type="InterPro" id="IPR005467">
    <property type="entry name" value="His_kinase_dom"/>
</dbReference>
<dbReference type="PANTHER" id="PTHR43547:SF2">
    <property type="entry name" value="HYBRID SIGNAL TRANSDUCTION HISTIDINE KINASE C"/>
    <property type="match status" value="1"/>
</dbReference>
<proteinExistence type="predicted"/>
<dbReference type="Pfam" id="PF02518">
    <property type="entry name" value="HATPase_c"/>
    <property type="match status" value="1"/>
</dbReference>